<accession>A0AA36D3R6</accession>
<protein>
    <submittedName>
        <fullName evidence="1">Uncharacterized protein</fullName>
    </submittedName>
</protein>
<feature type="non-terminal residue" evidence="1">
    <location>
        <position position="1"/>
    </location>
</feature>
<gene>
    <name evidence="1" type="ORF">MSPICULIGERA_LOCUS17492</name>
</gene>
<proteinExistence type="predicted"/>
<comment type="caution">
    <text evidence="1">The sequence shown here is derived from an EMBL/GenBank/DDBJ whole genome shotgun (WGS) entry which is preliminary data.</text>
</comment>
<sequence>MLLQPPHNPETASMRNRAMTPGQVVSGILQSGFWRFGELTTGQFALTKHDPVNAWNLEFVGEDCVKQN</sequence>
<evidence type="ECO:0000313" key="2">
    <source>
        <dbReference type="Proteomes" id="UP001177023"/>
    </source>
</evidence>
<dbReference type="AlphaFoldDB" id="A0AA36D3R6"/>
<organism evidence="1 2">
    <name type="scientific">Mesorhabditis spiculigera</name>
    <dbReference type="NCBI Taxonomy" id="96644"/>
    <lineage>
        <taxon>Eukaryota</taxon>
        <taxon>Metazoa</taxon>
        <taxon>Ecdysozoa</taxon>
        <taxon>Nematoda</taxon>
        <taxon>Chromadorea</taxon>
        <taxon>Rhabditida</taxon>
        <taxon>Rhabditina</taxon>
        <taxon>Rhabditomorpha</taxon>
        <taxon>Rhabditoidea</taxon>
        <taxon>Rhabditidae</taxon>
        <taxon>Mesorhabditinae</taxon>
        <taxon>Mesorhabditis</taxon>
    </lineage>
</organism>
<reference evidence="1" key="1">
    <citation type="submission" date="2023-06" db="EMBL/GenBank/DDBJ databases">
        <authorList>
            <person name="Delattre M."/>
        </authorList>
    </citation>
    <scope>NUCLEOTIDE SEQUENCE</scope>
    <source>
        <strain evidence="1">AF72</strain>
    </source>
</reference>
<evidence type="ECO:0000313" key="1">
    <source>
        <dbReference type="EMBL" id="CAJ0579267.1"/>
    </source>
</evidence>
<dbReference type="EMBL" id="CATQJA010002656">
    <property type="protein sequence ID" value="CAJ0579267.1"/>
    <property type="molecule type" value="Genomic_DNA"/>
</dbReference>
<keyword evidence="2" id="KW-1185">Reference proteome</keyword>
<name>A0AA36D3R6_9BILA</name>
<dbReference type="Proteomes" id="UP001177023">
    <property type="component" value="Unassembled WGS sequence"/>
</dbReference>